<accession>A0ABN7UN49</accession>
<keyword evidence="3" id="KW-1185">Reference proteome</keyword>
<dbReference type="EMBL" id="CAJVQB010004502">
    <property type="protein sequence ID" value="CAG8637618.1"/>
    <property type="molecule type" value="Genomic_DNA"/>
</dbReference>
<gene>
    <name evidence="2" type="ORF">GMARGA_LOCUS8669</name>
</gene>
<proteinExistence type="predicted"/>
<evidence type="ECO:0000313" key="2">
    <source>
        <dbReference type="EMBL" id="CAG8637618.1"/>
    </source>
</evidence>
<comment type="caution">
    <text evidence="2">The sequence shown here is derived from an EMBL/GenBank/DDBJ whole genome shotgun (WGS) entry which is preliminary data.</text>
</comment>
<protein>
    <submittedName>
        <fullName evidence="2">35293_t:CDS:1</fullName>
    </submittedName>
</protein>
<reference evidence="2 3" key="1">
    <citation type="submission" date="2021-06" db="EMBL/GenBank/DDBJ databases">
        <authorList>
            <person name="Kallberg Y."/>
            <person name="Tangrot J."/>
            <person name="Rosling A."/>
        </authorList>
    </citation>
    <scope>NUCLEOTIDE SEQUENCE [LARGE SCALE GENOMIC DNA]</scope>
    <source>
        <strain evidence="2 3">120-4 pot B 10/14</strain>
    </source>
</reference>
<sequence>MKSTTEVDNTDNTEDNNVNNVKDHQPKTKEPVQANQDSETNYEDKGSSAT</sequence>
<dbReference type="Proteomes" id="UP000789901">
    <property type="component" value="Unassembled WGS sequence"/>
</dbReference>
<evidence type="ECO:0000313" key="3">
    <source>
        <dbReference type="Proteomes" id="UP000789901"/>
    </source>
</evidence>
<evidence type="ECO:0000256" key="1">
    <source>
        <dbReference type="SAM" id="MobiDB-lite"/>
    </source>
</evidence>
<feature type="compositionally biased region" description="Basic and acidic residues" evidence="1">
    <location>
        <begin position="21"/>
        <end position="30"/>
    </location>
</feature>
<name>A0ABN7UN49_GIGMA</name>
<feature type="region of interest" description="Disordered" evidence="1">
    <location>
        <begin position="1"/>
        <end position="50"/>
    </location>
</feature>
<organism evidence="2 3">
    <name type="scientific">Gigaspora margarita</name>
    <dbReference type="NCBI Taxonomy" id="4874"/>
    <lineage>
        <taxon>Eukaryota</taxon>
        <taxon>Fungi</taxon>
        <taxon>Fungi incertae sedis</taxon>
        <taxon>Mucoromycota</taxon>
        <taxon>Glomeromycotina</taxon>
        <taxon>Glomeromycetes</taxon>
        <taxon>Diversisporales</taxon>
        <taxon>Gigasporaceae</taxon>
        <taxon>Gigaspora</taxon>
    </lineage>
</organism>